<dbReference type="InterPro" id="IPR006015">
    <property type="entry name" value="Universal_stress_UspA"/>
</dbReference>
<evidence type="ECO:0000313" key="3">
    <source>
        <dbReference type="EMBL" id="MFC5995107.1"/>
    </source>
</evidence>
<evidence type="ECO:0000313" key="4">
    <source>
        <dbReference type="Proteomes" id="UP001596302"/>
    </source>
</evidence>
<dbReference type="SUPFAM" id="SSF52402">
    <property type="entry name" value="Adenine nucleotide alpha hydrolases-like"/>
    <property type="match status" value="1"/>
</dbReference>
<dbReference type="PRINTS" id="PR01438">
    <property type="entry name" value="UNVRSLSTRESS"/>
</dbReference>
<keyword evidence="4" id="KW-1185">Reference proteome</keyword>
<comment type="caution">
    <text evidence="3">The sequence shown here is derived from an EMBL/GenBank/DDBJ whole genome shotgun (WGS) entry which is preliminary data.</text>
</comment>
<reference evidence="4" key="1">
    <citation type="journal article" date="2019" name="Int. J. Syst. Evol. Microbiol.">
        <title>The Global Catalogue of Microorganisms (GCM) 10K type strain sequencing project: providing services to taxonomists for standard genome sequencing and annotation.</title>
        <authorList>
            <consortium name="The Broad Institute Genomics Platform"/>
            <consortium name="The Broad Institute Genome Sequencing Center for Infectious Disease"/>
            <person name="Wu L."/>
            <person name="Ma J."/>
        </authorList>
    </citation>
    <scope>NUCLEOTIDE SEQUENCE [LARGE SCALE GENOMIC DNA]</scope>
    <source>
        <strain evidence="4">CCM 8391</strain>
    </source>
</reference>
<dbReference type="CDD" id="cd00293">
    <property type="entry name" value="USP-like"/>
    <property type="match status" value="1"/>
</dbReference>
<dbReference type="Proteomes" id="UP001596302">
    <property type="component" value="Unassembled WGS sequence"/>
</dbReference>
<comment type="similarity">
    <text evidence="1">Belongs to the universal stress protein A family.</text>
</comment>
<dbReference type="EMBL" id="JBHSQW010000026">
    <property type="protein sequence ID" value="MFC5995107.1"/>
    <property type="molecule type" value="Genomic_DNA"/>
</dbReference>
<evidence type="ECO:0000256" key="1">
    <source>
        <dbReference type="ARBA" id="ARBA00008791"/>
    </source>
</evidence>
<gene>
    <name evidence="3" type="ORF">ACFQE5_12880</name>
</gene>
<accession>A0ABW1J3X6</accession>
<name>A0ABW1J3X6_9PSEU</name>
<sequence length="160" mass="17785">MTSARRRVIVGVTGSLTNLRALRMAVDQTRQRDAVLYAVQVWEPDRTETPSGAEPTSGIFPRVLHVHKAFTEALGGLPRDVDVRLVVVEGQPKVRLARLADKDTDLLVVGASTRSWRRLRLGDSVAAYCTRHARCPVLVVPPHEMAREALARRDVAWSRS</sequence>
<organism evidence="3 4">
    <name type="scientific">Pseudonocardia hispaniensis</name>
    <dbReference type="NCBI Taxonomy" id="904933"/>
    <lineage>
        <taxon>Bacteria</taxon>
        <taxon>Bacillati</taxon>
        <taxon>Actinomycetota</taxon>
        <taxon>Actinomycetes</taxon>
        <taxon>Pseudonocardiales</taxon>
        <taxon>Pseudonocardiaceae</taxon>
        <taxon>Pseudonocardia</taxon>
    </lineage>
</organism>
<dbReference type="Pfam" id="PF00582">
    <property type="entry name" value="Usp"/>
    <property type="match status" value="1"/>
</dbReference>
<proteinExistence type="inferred from homology"/>
<dbReference type="PANTHER" id="PTHR46268">
    <property type="entry name" value="STRESS RESPONSE PROTEIN NHAX"/>
    <property type="match status" value="1"/>
</dbReference>
<feature type="domain" description="UspA" evidence="2">
    <location>
        <begin position="5"/>
        <end position="141"/>
    </location>
</feature>
<dbReference type="Gene3D" id="3.40.50.620">
    <property type="entry name" value="HUPs"/>
    <property type="match status" value="1"/>
</dbReference>
<dbReference type="InterPro" id="IPR014729">
    <property type="entry name" value="Rossmann-like_a/b/a_fold"/>
</dbReference>
<dbReference type="RefSeq" id="WP_379585133.1">
    <property type="nucleotide sequence ID" value="NZ_JBHSQW010000026.1"/>
</dbReference>
<dbReference type="InterPro" id="IPR006016">
    <property type="entry name" value="UspA"/>
</dbReference>
<protein>
    <submittedName>
        <fullName evidence="3">Universal stress protein</fullName>
    </submittedName>
</protein>
<evidence type="ECO:0000259" key="2">
    <source>
        <dbReference type="Pfam" id="PF00582"/>
    </source>
</evidence>
<dbReference type="PANTHER" id="PTHR46268:SF6">
    <property type="entry name" value="UNIVERSAL STRESS PROTEIN UP12"/>
    <property type="match status" value="1"/>
</dbReference>